<dbReference type="PANTHER" id="PTHR44688:SF16">
    <property type="entry name" value="DNA-BINDING TRANSCRIPTIONAL ACTIVATOR DEVR_DOSR"/>
    <property type="match status" value="1"/>
</dbReference>
<dbReference type="PROSITE" id="PS00622">
    <property type="entry name" value="HTH_LUXR_1"/>
    <property type="match status" value="1"/>
</dbReference>
<dbReference type="EMBL" id="BA000012">
    <property type="protein sequence ID" value="BAB48454.1"/>
    <property type="molecule type" value="Genomic_DNA"/>
</dbReference>
<dbReference type="PRINTS" id="PR00038">
    <property type="entry name" value="HTHLUXR"/>
</dbReference>
<dbReference type="PANTHER" id="PTHR44688">
    <property type="entry name" value="DNA-BINDING TRANSCRIPTIONAL ACTIVATOR DEVR_DOSR"/>
    <property type="match status" value="1"/>
</dbReference>
<keyword evidence="1" id="KW-0805">Transcription regulation</keyword>
<dbReference type="GO" id="GO:0003677">
    <property type="term" value="F:DNA binding"/>
    <property type="evidence" value="ECO:0007669"/>
    <property type="project" value="UniProtKB-KW"/>
</dbReference>
<evidence type="ECO:0000259" key="5">
    <source>
        <dbReference type="PROSITE" id="PS50043"/>
    </source>
</evidence>
<dbReference type="Pfam" id="PF00196">
    <property type="entry name" value="GerE"/>
    <property type="match status" value="1"/>
</dbReference>
<dbReference type="Gene3D" id="3.40.50.2300">
    <property type="match status" value="1"/>
</dbReference>
<dbReference type="SUPFAM" id="SSF46894">
    <property type="entry name" value="C-terminal effector domain of the bipartite response regulators"/>
    <property type="match status" value="1"/>
</dbReference>
<dbReference type="InterPro" id="IPR036388">
    <property type="entry name" value="WH-like_DNA-bd_sf"/>
</dbReference>
<dbReference type="KEGG" id="mlo:mll0983"/>
<sequence length="246" mass="26902">MTPCTVEKWRTIVTDEQSLPRRSPPLSTEQKTEVREPLVIIVDDDASVRQAVSELILSAGLQPVCFASTGELLDADVLDNPGCLILDVRMPGASGLDLQHRLAQRGNPKPVIFLTGHGDIPMSVQAMKAGAVDFLTKPVRDQTLLDAVIAGIAIDAVQRKEAAIVKRNTELFAALTPRERQVLREVARGRVSKQIAFDLGISEITVKLHRGNAMRKMKAASIGQLIQSWETLPASVRESEMNRPSL</sequence>
<keyword evidence="3" id="KW-0804">Transcription</keyword>
<organism evidence="7 8">
    <name type="scientific">Mesorhizobium japonicum (strain LMG 29417 / CECT 9101 / MAFF 303099)</name>
    <name type="common">Mesorhizobium loti (strain MAFF 303099)</name>
    <dbReference type="NCBI Taxonomy" id="266835"/>
    <lineage>
        <taxon>Bacteria</taxon>
        <taxon>Pseudomonadati</taxon>
        <taxon>Pseudomonadota</taxon>
        <taxon>Alphaproteobacteria</taxon>
        <taxon>Hyphomicrobiales</taxon>
        <taxon>Phyllobacteriaceae</taxon>
        <taxon>Mesorhizobium</taxon>
    </lineage>
</organism>
<dbReference type="GO" id="GO:0000160">
    <property type="term" value="P:phosphorelay signal transduction system"/>
    <property type="evidence" value="ECO:0007669"/>
    <property type="project" value="InterPro"/>
</dbReference>
<dbReference type="InterPro" id="IPR000792">
    <property type="entry name" value="Tscrpt_reg_LuxR_C"/>
</dbReference>
<feature type="modified residue" description="4-aspartylphosphate" evidence="4">
    <location>
        <position position="87"/>
    </location>
</feature>
<dbReference type="InterPro" id="IPR001789">
    <property type="entry name" value="Sig_transdc_resp-reg_receiver"/>
</dbReference>
<evidence type="ECO:0000256" key="2">
    <source>
        <dbReference type="ARBA" id="ARBA00023125"/>
    </source>
</evidence>
<dbReference type="CDD" id="cd17537">
    <property type="entry name" value="REC_FixJ"/>
    <property type="match status" value="1"/>
</dbReference>
<dbReference type="RefSeq" id="WP_010909808.1">
    <property type="nucleotide sequence ID" value="NC_002678.2"/>
</dbReference>
<reference evidence="7 8" key="1">
    <citation type="journal article" date="2000" name="DNA Res.">
        <title>Complete genome structure of the nitrogen-fixing symbiotic bacterium Mesorhizobium loti.</title>
        <authorList>
            <person name="Kaneko T."/>
            <person name="Nakamura Y."/>
            <person name="Sato S."/>
            <person name="Asamizu E."/>
            <person name="Kato T."/>
            <person name="Sasamoto S."/>
            <person name="Watanabe A."/>
            <person name="Idesawa K."/>
            <person name="Ishikawa A."/>
            <person name="Kawashima K."/>
            <person name="Kimura T."/>
            <person name="Kishida Y."/>
            <person name="Kiyokawa C."/>
            <person name="Kohara M."/>
            <person name="Matsumoto M."/>
            <person name="Matsuno A."/>
            <person name="Mochizuki Y."/>
            <person name="Nakayama S."/>
            <person name="Nakazaki N."/>
            <person name="Shimpo S."/>
            <person name="Sugimoto M."/>
            <person name="Takeuchi C."/>
            <person name="Yamada M."/>
            <person name="Tabata S."/>
        </authorList>
    </citation>
    <scope>NUCLEOTIDE SEQUENCE [LARGE SCALE GENOMIC DNA]</scope>
    <source>
        <strain evidence="8">LMG 29417 / CECT 9101 / MAFF 303099</strain>
    </source>
</reference>
<dbReference type="GO" id="GO:0006355">
    <property type="term" value="P:regulation of DNA-templated transcription"/>
    <property type="evidence" value="ECO:0007669"/>
    <property type="project" value="InterPro"/>
</dbReference>
<dbReference type="PROSITE" id="PS50043">
    <property type="entry name" value="HTH_LUXR_2"/>
    <property type="match status" value="1"/>
</dbReference>
<dbReference type="HOGENOM" id="CLU_000445_90_4_5"/>
<evidence type="ECO:0000313" key="8">
    <source>
        <dbReference type="Proteomes" id="UP000000552"/>
    </source>
</evidence>
<keyword evidence="2" id="KW-0238">DNA-binding</keyword>
<evidence type="ECO:0000256" key="1">
    <source>
        <dbReference type="ARBA" id="ARBA00023015"/>
    </source>
</evidence>
<evidence type="ECO:0000256" key="4">
    <source>
        <dbReference type="PROSITE-ProRule" id="PRU00169"/>
    </source>
</evidence>
<dbReference type="InterPro" id="IPR016032">
    <property type="entry name" value="Sig_transdc_resp-reg_C-effctor"/>
</dbReference>
<dbReference type="Pfam" id="PF00072">
    <property type="entry name" value="Response_reg"/>
    <property type="match status" value="1"/>
</dbReference>
<dbReference type="SUPFAM" id="SSF52172">
    <property type="entry name" value="CheY-like"/>
    <property type="match status" value="1"/>
</dbReference>
<evidence type="ECO:0000256" key="3">
    <source>
        <dbReference type="ARBA" id="ARBA00023163"/>
    </source>
</evidence>
<dbReference type="InterPro" id="IPR011006">
    <property type="entry name" value="CheY-like_superfamily"/>
</dbReference>
<protein>
    <submittedName>
        <fullName evidence="7">Transcriptional activator</fullName>
    </submittedName>
</protein>
<dbReference type="CDD" id="cd06170">
    <property type="entry name" value="LuxR_C_like"/>
    <property type="match status" value="1"/>
</dbReference>
<evidence type="ECO:0000259" key="6">
    <source>
        <dbReference type="PROSITE" id="PS50110"/>
    </source>
</evidence>
<gene>
    <name evidence="7" type="ordered locus">mll0983</name>
</gene>
<keyword evidence="4" id="KW-0597">Phosphoprotein</keyword>
<dbReference type="Proteomes" id="UP000000552">
    <property type="component" value="Chromosome"/>
</dbReference>
<proteinExistence type="predicted"/>
<dbReference type="SMART" id="SM00448">
    <property type="entry name" value="REC"/>
    <property type="match status" value="1"/>
</dbReference>
<dbReference type="Gene3D" id="1.10.10.10">
    <property type="entry name" value="Winged helix-like DNA-binding domain superfamily/Winged helix DNA-binding domain"/>
    <property type="match status" value="1"/>
</dbReference>
<dbReference type="AlphaFoldDB" id="Q98LK9"/>
<dbReference type="PROSITE" id="PS50110">
    <property type="entry name" value="RESPONSE_REGULATORY"/>
    <property type="match status" value="1"/>
</dbReference>
<name>Q98LK9_RHILO</name>
<feature type="domain" description="Response regulatory" evidence="6">
    <location>
        <begin position="38"/>
        <end position="152"/>
    </location>
</feature>
<accession>Q98LK9</accession>
<feature type="domain" description="HTH luxR-type" evidence="5">
    <location>
        <begin position="168"/>
        <end position="233"/>
    </location>
</feature>
<evidence type="ECO:0000313" key="7">
    <source>
        <dbReference type="EMBL" id="BAB48454.1"/>
    </source>
</evidence>
<dbReference type="PATRIC" id="fig|266835.9.peg.787"/>
<dbReference type="eggNOG" id="COG4566">
    <property type="taxonomic scope" value="Bacteria"/>
</dbReference>
<dbReference type="SMART" id="SM00421">
    <property type="entry name" value="HTH_LUXR"/>
    <property type="match status" value="1"/>
</dbReference>